<dbReference type="InterPro" id="IPR050548">
    <property type="entry name" value="PcG_chromatin_remod_factors"/>
</dbReference>
<organism evidence="15 16">
    <name type="scientific">Psilopogon haemacephalus</name>
    <name type="common">coppersmith barbet</name>
    <dbReference type="NCBI Taxonomy" id="2585815"/>
    <lineage>
        <taxon>Eukaryota</taxon>
        <taxon>Metazoa</taxon>
        <taxon>Chordata</taxon>
        <taxon>Craniata</taxon>
        <taxon>Vertebrata</taxon>
        <taxon>Euteleostomi</taxon>
        <taxon>Archelosauria</taxon>
        <taxon>Archosauria</taxon>
        <taxon>Dinosauria</taxon>
        <taxon>Saurischia</taxon>
        <taxon>Theropoda</taxon>
        <taxon>Coelurosauria</taxon>
        <taxon>Aves</taxon>
        <taxon>Neognathae</taxon>
        <taxon>Neoaves</taxon>
        <taxon>Telluraves</taxon>
        <taxon>Coraciimorphae</taxon>
        <taxon>Piciformes</taxon>
        <taxon>Megalaimidae</taxon>
        <taxon>Psilopogon</taxon>
    </lineage>
</organism>
<feature type="compositionally biased region" description="Low complexity" evidence="13">
    <location>
        <begin position="237"/>
        <end position="249"/>
    </location>
</feature>
<feature type="compositionally biased region" description="Basic residues" evidence="13">
    <location>
        <begin position="250"/>
        <end position="262"/>
    </location>
</feature>
<comment type="subcellular location">
    <subcellularLocation>
        <location evidence="1">Nucleus</location>
    </subcellularLocation>
</comment>
<dbReference type="InterPro" id="IPR047279">
    <property type="entry name" value="MBT_SCMH1_rpt1"/>
</dbReference>
<evidence type="ECO:0000256" key="13">
    <source>
        <dbReference type="SAM" id="MobiDB-lite"/>
    </source>
</evidence>
<evidence type="ECO:0000256" key="11">
    <source>
        <dbReference type="ARBA" id="ARBA00077724"/>
    </source>
</evidence>
<keyword evidence="4" id="KW-0678">Repressor</keyword>
<dbReference type="SMART" id="SM00454">
    <property type="entry name" value="SAM"/>
    <property type="match status" value="1"/>
</dbReference>
<sequence>GHFTWEKYLKETCAIPAPAHCFKQSYTPPANEFKISMKLEAQDPRNTTSTCIATVVGLTGARLRLRLDGSDNKNDFWRLVDSAELQPIGNCEKNGGMLQPPLGFRLNASSWPMFLLKTLNGAEMAPVRIFHKEPPSPSQNFFKTGMKLEAVDRKNPHFICPATIGEVRGSEVLITFDGWRGAFDYWCRYDSRDIFPVGWCSLTGDNLQPPGTKVVIPKSPLPASEVSSEKPGVHSSTKAALGQQQQQQGQRRRKAGKKRGRATKALIHHPMPAPTKSVEPLKFPRKRGPKPGSKRKPRTLLNPAPTSPTTSTPEPDTSTVPQDAATIPSSAMQAPTVCIYLNKNGSTGPHLDKKKVQQLPDHFGPARASVVLQQAVQACIDCAYHQKTVFSFLKQGHGGEVISAVFDREQHTLNLPAVNSISYVLRFLEKLCHNLRSDNLFGNQPFSHHCHMQRPYDHDRYLPGETFVLGDGLPGPLEPRLDPMDSALNSVHSASHSRSCRDFRLQGYRHLQQPRRLSSGAAPCAVAGGAAGGLRSGRGAVAALGLTAAVRPPAGSERYLGSRDAPRLGSRDPSCWTVEEVMQFIRQADPQLGPHADLFRKHEIDGKALLLLRSDMMMKYMGLKLGPALKLSYHIDKLKQGKF</sequence>
<dbReference type="Pfam" id="PF02820">
    <property type="entry name" value="MBT"/>
    <property type="match status" value="2"/>
</dbReference>
<comment type="function">
    <text evidence="9">Associates with Polycomb group (PcG) multiprotein complexes; the complex class is required to maintain the transcriptionally repressive state of some genes.</text>
</comment>
<protein>
    <recommendedName>
        <fullName evidence="10">Polycomb protein SCMH1</fullName>
    </recommendedName>
    <alternativeName>
        <fullName evidence="11">Sex comb on midleg homolog 1</fullName>
    </alternativeName>
</protein>
<evidence type="ECO:0000256" key="3">
    <source>
        <dbReference type="ARBA" id="ARBA00022473"/>
    </source>
</evidence>
<feature type="non-terminal residue" evidence="15">
    <location>
        <position position="1"/>
    </location>
</feature>
<comment type="similarity">
    <text evidence="2">Belongs to the SCM family.</text>
</comment>
<dbReference type="InterPro" id="IPR021987">
    <property type="entry name" value="SLED"/>
</dbReference>
<dbReference type="Pfam" id="PF17208">
    <property type="entry name" value="RBR"/>
    <property type="match status" value="1"/>
</dbReference>
<dbReference type="FunFam" id="1.10.150.50:FF:000018">
    <property type="entry name" value="Polycomb protein scmh1 isoform 4"/>
    <property type="match status" value="1"/>
</dbReference>
<evidence type="ECO:0000256" key="6">
    <source>
        <dbReference type="ARBA" id="ARBA00023015"/>
    </source>
</evidence>
<keyword evidence="6" id="KW-0805">Transcription regulation</keyword>
<dbReference type="InterPro" id="IPR001660">
    <property type="entry name" value="SAM"/>
</dbReference>
<dbReference type="FunFam" id="3.90.1150.190:FF:000001">
    <property type="entry name" value="Polycomb protein scmh1 isoform 4"/>
    <property type="match status" value="1"/>
</dbReference>
<comment type="caution">
    <text evidence="15">The sequence shown here is derived from an EMBL/GenBank/DDBJ whole genome shotgun (WGS) entry which is preliminary data.</text>
</comment>
<feature type="compositionally biased region" description="Low complexity" evidence="13">
    <location>
        <begin position="303"/>
        <end position="321"/>
    </location>
</feature>
<keyword evidence="5" id="KW-0677">Repeat</keyword>
<evidence type="ECO:0000256" key="8">
    <source>
        <dbReference type="ARBA" id="ARBA00023242"/>
    </source>
</evidence>
<dbReference type="CDD" id="cd20105">
    <property type="entry name" value="MBT_SCMH1_rpt1"/>
    <property type="match status" value="1"/>
</dbReference>
<evidence type="ECO:0000256" key="1">
    <source>
        <dbReference type="ARBA" id="ARBA00004123"/>
    </source>
</evidence>
<reference evidence="15 16" key="1">
    <citation type="submission" date="2019-09" db="EMBL/GenBank/DDBJ databases">
        <title>Bird 10,000 Genomes (B10K) Project - Family phase.</title>
        <authorList>
            <person name="Zhang G."/>
        </authorList>
    </citation>
    <scope>NUCLEOTIDE SEQUENCE [LARGE SCALE GENOMIC DNA]</scope>
    <source>
        <strain evidence="15">B10K-DU-001-24</strain>
        <tissue evidence="15">Muscle</tissue>
    </source>
</reference>
<dbReference type="InterPro" id="IPR047531">
    <property type="entry name" value="SAM_Scm-like"/>
</dbReference>
<dbReference type="OrthoDB" id="5912862at2759"/>
<dbReference type="GO" id="GO:0045892">
    <property type="term" value="P:negative regulation of DNA-templated transcription"/>
    <property type="evidence" value="ECO:0007669"/>
    <property type="project" value="TreeGrafter"/>
</dbReference>
<dbReference type="InterPro" id="IPR033763">
    <property type="entry name" value="SCML2_RBR"/>
</dbReference>
<feature type="domain" description="SAM" evidence="14">
    <location>
        <begin position="576"/>
        <end position="641"/>
    </location>
</feature>
<keyword evidence="3" id="KW-0217">Developmental protein</keyword>
<dbReference type="Proteomes" id="UP000574528">
    <property type="component" value="Unassembled WGS sequence"/>
</dbReference>
<dbReference type="Pfam" id="PF00536">
    <property type="entry name" value="SAM_1"/>
    <property type="match status" value="1"/>
</dbReference>
<dbReference type="CDD" id="cd09578">
    <property type="entry name" value="SAM_Scm"/>
    <property type="match status" value="1"/>
</dbReference>
<keyword evidence="7" id="KW-0804">Transcription</keyword>
<dbReference type="SUPFAM" id="SSF63748">
    <property type="entry name" value="Tudor/PWWP/MBT"/>
    <property type="match status" value="2"/>
</dbReference>
<dbReference type="InterPro" id="IPR013761">
    <property type="entry name" value="SAM/pointed_sf"/>
</dbReference>
<dbReference type="Gene3D" id="3.90.1150.190">
    <property type="entry name" value="SLED domain"/>
    <property type="match status" value="1"/>
</dbReference>
<feature type="compositionally biased region" description="Basic residues" evidence="13">
    <location>
        <begin position="283"/>
        <end position="298"/>
    </location>
</feature>
<dbReference type="InterPro" id="IPR004092">
    <property type="entry name" value="Mbt"/>
</dbReference>
<accession>A0A7K9BMJ8</accession>
<feature type="repeat" description="MBT" evidence="12">
    <location>
        <begin position="109"/>
        <end position="210"/>
    </location>
</feature>
<evidence type="ECO:0000256" key="5">
    <source>
        <dbReference type="ARBA" id="ARBA00022737"/>
    </source>
</evidence>
<evidence type="ECO:0000256" key="7">
    <source>
        <dbReference type="ARBA" id="ARBA00023163"/>
    </source>
</evidence>
<evidence type="ECO:0000259" key="14">
    <source>
        <dbReference type="PROSITE" id="PS50105"/>
    </source>
</evidence>
<name>A0A7K9BMJ8_9PICI</name>
<evidence type="ECO:0000256" key="4">
    <source>
        <dbReference type="ARBA" id="ARBA00022491"/>
    </source>
</evidence>
<dbReference type="SUPFAM" id="SSF47769">
    <property type="entry name" value="SAM/Pointed domain"/>
    <property type="match status" value="1"/>
</dbReference>
<evidence type="ECO:0000256" key="12">
    <source>
        <dbReference type="PROSITE-ProRule" id="PRU00459"/>
    </source>
</evidence>
<dbReference type="Gene3D" id="1.10.150.50">
    <property type="entry name" value="Transcription Factor, Ets-1"/>
    <property type="match status" value="1"/>
</dbReference>
<dbReference type="SMART" id="SM00561">
    <property type="entry name" value="MBT"/>
    <property type="match status" value="2"/>
</dbReference>
<dbReference type="PANTHER" id="PTHR12247:SF68">
    <property type="entry name" value="POLYCOMB PROTEIN SCMH1"/>
    <property type="match status" value="1"/>
</dbReference>
<dbReference type="GO" id="GO:0042393">
    <property type="term" value="F:histone binding"/>
    <property type="evidence" value="ECO:0007669"/>
    <property type="project" value="TreeGrafter"/>
</dbReference>
<feature type="repeat" description="MBT" evidence="12">
    <location>
        <begin position="3"/>
        <end position="101"/>
    </location>
</feature>
<dbReference type="AlphaFoldDB" id="A0A7K9BMJ8"/>
<dbReference type="CDD" id="cd20108">
    <property type="entry name" value="MBT_SCMH1_rpt2"/>
    <property type="match status" value="1"/>
</dbReference>
<evidence type="ECO:0000256" key="9">
    <source>
        <dbReference type="ARBA" id="ARBA00059346"/>
    </source>
</evidence>
<gene>
    <name evidence="15" type="primary">Scmh1</name>
    <name evidence="15" type="ORF">PSIHAE_R01196</name>
</gene>
<evidence type="ECO:0000313" key="16">
    <source>
        <dbReference type="Proteomes" id="UP000574528"/>
    </source>
</evidence>
<keyword evidence="16" id="KW-1185">Reference proteome</keyword>
<dbReference type="PANTHER" id="PTHR12247">
    <property type="entry name" value="POLYCOMB GROUP PROTEIN"/>
    <property type="match status" value="1"/>
</dbReference>
<proteinExistence type="inferred from homology"/>
<dbReference type="GO" id="GO:0003682">
    <property type="term" value="F:chromatin binding"/>
    <property type="evidence" value="ECO:0007669"/>
    <property type="project" value="TreeGrafter"/>
</dbReference>
<dbReference type="InterPro" id="IPR038348">
    <property type="entry name" value="SLED_sf"/>
</dbReference>
<dbReference type="FunFam" id="2.30.30.140:FF:000016">
    <property type="entry name" value="polycomb protein SCMH1 isoform X1"/>
    <property type="match status" value="1"/>
</dbReference>
<dbReference type="EMBL" id="VWZI01001232">
    <property type="protein sequence ID" value="NXG41247.1"/>
    <property type="molecule type" value="Genomic_DNA"/>
</dbReference>
<evidence type="ECO:0000256" key="10">
    <source>
        <dbReference type="ARBA" id="ARBA00072935"/>
    </source>
</evidence>
<dbReference type="Pfam" id="PF12140">
    <property type="entry name" value="SLED"/>
    <property type="match status" value="1"/>
</dbReference>
<keyword evidence="8" id="KW-0539">Nucleus</keyword>
<dbReference type="PROSITE" id="PS51079">
    <property type="entry name" value="MBT"/>
    <property type="match status" value="2"/>
</dbReference>
<dbReference type="Gene3D" id="2.30.30.140">
    <property type="match status" value="2"/>
</dbReference>
<dbReference type="PROSITE" id="PS50105">
    <property type="entry name" value="SAM_DOMAIN"/>
    <property type="match status" value="1"/>
</dbReference>
<feature type="region of interest" description="Disordered" evidence="13">
    <location>
        <begin position="211"/>
        <end position="323"/>
    </location>
</feature>
<dbReference type="GO" id="GO:0005634">
    <property type="term" value="C:nucleus"/>
    <property type="evidence" value="ECO:0007669"/>
    <property type="project" value="UniProtKB-SubCell"/>
</dbReference>
<dbReference type="InterPro" id="IPR047280">
    <property type="entry name" value="MBT_SCMH1_rpt2"/>
</dbReference>
<evidence type="ECO:0000256" key="2">
    <source>
        <dbReference type="ARBA" id="ARBA00008469"/>
    </source>
</evidence>
<feature type="non-terminal residue" evidence="15">
    <location>
        <position position="643"/>
    </location>
</feature>
<evidence type="ECO:0000313" key="15">
    <source>
        <dbReference type="EMBL" id="NXG41247.1"/>
    </source>
</evidence>